<dbReference type="GO" id="GO:0018462">
    <property type="term" value="F:4-(hydroxymethyl)benzenesulfonate dehydrogenase activity"/>
    <property type="evidence" value="ECO:0007669"/>
    <property type="project" value="UniProtKB-EC"/>
</dbReference>
<dbReference type="GO" id="GO:0016620">
    <property type="term" value="F:oxidoreductase activity, acting on the aldehyde or oxo group of donors, NAD or NADP as acceptor"/>
    <property type="evidence" value="ECO:0007669"/>
    <property type="project" value="InterPro"/>
</dbReference>
<dbReference type="InterPro" id="IPR016163">
    <property type="entry name" value="Ald_DH_C"/>
</dbReference>
<comment type="caution">
    <text evidence="4">The sequence shown here is derived from an EMBL/GenBank/DDBJ whole genome shotgun (WGS) entry which is preliminary data.</text>
</comment>
<evidence type="ECO:0000256" key="1">
    <source>
        <dbReference type="ARBA" id="ARBA00009986"/>
    </source>
</evidence>
<dbReference type="EMBL" id="SJPU01000002">
    <property type="protein sequence ID" value="TWU15599.1"/>
    <property type="molecule type" value="Genomic_DNA"/>
</dbReference>
<dbReference type="OrthoDB" id="9812625at2"/>
<dbReference type="Pfam" id="PF00171">
    <property type="entry name" value="Aldedh"/>
    <property type="match status" value="1"/>
</dbReference>
<dbReference type="PANTHER" id="PTHR42804:SF1">
    <property type="entry name" value="ALDEHYDE DEHYDROGENASE-RELATED"/>
    <property type="match status" value="1"/>
</dbReference>
<dbReference type="Gene3D" id="3.40.309.10">
    <property type="entry name" value="Aldehyde Dehydrogenase, Chain A, domain 2"/>
    <property type="match status" value="1"/>
</dbReference>
<dbReference type="InterPro" id="IPR016162">
    <property type="entry name" value="Ald_DH_N"/>
</dbReference>
<protein>
    <submittedName>
        <fullName evidence="4">4-(Hydroxymethyl)benzenesulfonate dehydrogenase TsaD1</fullName>
        <ecNumber evidence="4">1.1.1.257</ecNumber>
    </submittedName>
</protein>
<dbReference type="Gene3D" id="3.40.605.10">
    <property type="entry name" value="Aldehyde Dehydrogenase, Chain A, domain 1"/>
    <property type="match status" value="1"/>
</dbReference>
<keyword evidence="2 4" id="KW-0560">Oxidoreductase</keyword>
<dbReference type="PANTHER" id="PTHR42804">
    <property type="entry name" value="ALDEHYDE DEHYDROGENASE"/>
    <property type="match status" value="1"/>
</dbReference>
<dbReference type="SUPFAM" id="SSF53720">
    <property type="entry name" value="ALDH-like"/>
    <property type="match status" value="1"/>
</dbReference>
<evidence type="ECO:0000313" key="4">
    <source>
        <dbReference type="EMBL" id="TWU15599.1"/>
    </source>
</evidence>
<accession>A0A5C6BY78</accession>
<keyword evidence="5" id="KW-1185">Reference proteome</keyword>
<name>A0A5C6BY78_9BACT</name>
<evidence type="ECO:0000256" key="2">
    <source>
        <dbReference type="ARBA" id="ARBA00023002"/>
    </source>
</evidence>
<organism evidence="4 5">
    <name type="scientific">Allorhodopirellula heiligendammensis</name>
    <dbReference type="NCBI Taxonomy" id="2714739"/>
    <lineage>
        <taxon>Bacteria</taxon>
        <taxon>Pseudomonadati</taxon>
        <taxon>Planctomycetota</taxon>
        <taxon>Planctomycetia</taxon>
        <taxon>Pirellulales</taxon>
        <taxon>Pirellulaceae</taxon>
        <taxon>Allorhodopirellula</taxon>
    </lineage>
</organism>
<dbReference type="EC" id="1.1.1.257" evidence="4"/>
<evidence type="ECO:0000259" key="3">
    <source>
        <dbReference type="Pfam" id="PF00171"/>
    </source>
</evidence>
<feature type="domain" description="Aldehyde dehydrogenase" evidence="3">
    <location>
        <begin position="3"/>
        <end position="409"/>
    </location>
</feature>
<dbReference type="AlphaFoldDB" id="A0A5C6BY78"/>
<dbReference type="Proteomes" id="UP000319908">
    <property type="component" value="Unassembled WGS sequence"/>
</dbReference>
<comment type="similarity">
    <text evidence="1">Belongs to the aldehyde dehydrogenase family.</text>
</comment>
<dbReference type="InterPro" id="IPR016161">
    <property type="entry name" value="Ald_DH/histidinol_DH"/>
</dbReference>
<evidence type="ECO:0000313" key="5">
    <source>
        <dbReference type="Proteomes" id="UP000319908"/>
    </source>
</evidence>
<sequence length="467" mass="50380">MRSTRDRCRIVGQARHELARSADQLIRKSHSDQRRDDAETVASELIPLCDALLWIARHGPRQLADRQVGLAGRPMWMWGVRSVVQRQPWGKVLILGAWNYPIFLAAVQTAQALAAGNQVQLKPAPGTTAVVAEWVDAFRRAGVPAEALQLLDSTTEAAKNAIDEGVDLVVLTGAASTGRAVLRQTSEQLTPAIMELSGVDAVIVLGDADHHRVINAIRFGLTFNSGASCIGPRRVMYVRGRDEPPWVDELVACLSVCPPVIVHPAARETVVGMITAALDAGSVDRIGRFDPAELRRSGAMHPVVLTRVPDDHAVLQTDLFAPVLSLLPMDSLDATVAQVNDCRYRLAASVFGSANAAATVAGQLDVGSVTINDLVAPTADPRLPFGGRRESGFGVTRGPEGLLAMTTPRVISTRSGRIAPHLSPRRDTDAELLTGVMQWNHGSGFRERIAGLRRLTSAVRRRGRVKQ</sequence>
<gene>
    <name evidence="4" type="primary">tsaD1</name>
    <name evidence="4" type="ORF">Poly21_27960</name>
</gene>
<dbReference type="InterPro" id="IPR015590">
    <property type="entry name" value="Aldehyde_DH_dom"/>
</dbReference>
<proteinExistence type="inferred from homology"/>
<reference evidence="4 5" key="1">
    <citation type="journal article" date="2020" name="Antonie Van Leeuwenhoek">
        <title>Rhodopirellula heiligendammensis sp. nov., Rhodopirellula pilleata sp. nov., and Rhodopirellula solitaria sp. nov. isolated from natural or artificial marine surfaces in Northern Germany and California, USA, and emended description of the genus Rhodopirellula.</title>
        <authorList>
            <person name="Kallscheuer N."/>
            <person name="Wiegand S."/>
            <person name="Jogler M."/>
            <person name="Boedeker C."/>
            <person name="Peeters S.H."/>
            <person name="Rast P."/>
            <person name="Heuer A."/>
            <person name="Jetten M.S.M."/>
            <person name="Rohde M."/>
            <person name="Jogler C."/>
        </authorList>
    </citation>
    <scope>NUCLEOTIDE SEQUENCE [LARGE SCALE GENOMIC DNA]</scope>
    <source>
        <strain evidence="4 5">Poly21</strain>
    </source>
</reference>